<evidence type="ECO:0000256" key="1">
    <source>
        <dbReference type="SAM" id="Phobius"/>
    </source>
</evidence>
<name>A0A0G0UFP3_9BACT</name>
<organism evidence="2 3">
    <name type="scientific">Candidatus Curtissbacteria bacterium GW2011_GWA1_41_11</name>
    <dbReference type="NCBI Taxonomy" id="1618409"/>
    <lineage>
        <taxon>Bacteria</taxon>
        <taxon>Candidatus Curtissiibacteriota</taxon>
    </lineage>
</organism>
<comment type="caution">
    <text evidence="2">The sequence shown here is derived from an EMBL/GenBank/DDBJ whole genome shotgun (WGS) entry which is preliminary data.</text>
</comment>
<protein>
    <submittedName>
        <fullName evidence="2">Uncharacterized protein</fullName>
    </submittedName>
</protein>
<feature type="transmembrane region" description="Helical" evidence="1">
    <location>
        <begin position="60"/>
        <end position="83"/>
    </location>
</feature>
<proteinExistence type="predicted"/>
<evidence type="ECO:0000313" key="3">
    <source>
        <dbReference type="Proteomes" id="UP000034854"/>
    </source>
</evidence>
<dbReference type="AlphaFoldDB" id="A0A0G0UFP3"/>
<reference evidence="2 3" key="1">
    <citation type="journal article" date="2015" name="Nature">
        <title>rRNA introns, odd ribosomes, and small enigmatic genomes across a large radiation of phyla.</title>
        <authorList>
            <person name="Brown C.T."/>
            <person name="Hug L.A."/>
            <person name="Thomas B.C."/>
            <person name="Sharon I."/>
            <person name="Castelle C.J."/>
            <person name="Singh A."/>
            <person name="Wilkins M.J."/>
            <person name="Williams K.H."/>
            <person name="Banfield J.F."/>
        </authorList>
    </citation>
    <scope>NUCLEOTIDE SEQUENCE [LARGE SCALE GENOMIC DNA]</scope>
</reference>
<sequence>MDIILALTIALTIYLSFRVLEGKFPQFNFTILDLVHGGFDIKSIGVSIVIPFSISYVFGLIYETTIPAVYTIPGFLAGLIVVWPYFKNPQVIPPEMQMGKERTYLVYLFFVVSLALIAYLGGYIGSQGLPSFLLSSQGLKDGFWIVLFGAIFTHFAQRFLNKKILQKPTPKKTDVNLSPEDTKPLDT</sequence>
<dbReference type="Proteomes" id="UP000034854">
    <property type="component" value="Unassembled WGS sequence"/>
</dbReference>
<evidence type="ECO:0000313" key="2">
    <source>
        <dbReference type="EMBL" id="KKR87703.1"/>
    </source>
</evidence>
<feature type="transmembrane region" description="Helical" evidence="1">
    <location>
        <begin position="104"/>
        <end position="122"/>
    </location>
</feature>
<dbReference type="EMBL" id="LCAG01000003">
    <property type="protein sequence ID" value="KKR87703.1"/>
    <property type="molecule type" value="Genomic_DNA"/>
</dbReference>
<feature type="transmembrane region" description="Helical" evidence="1">
    <location>
        <begin position="142"/>
        <end position="160"/>
    </location>
</feature>
<keyword evidence="1" id="KW-0472">Membrane</keyword>
<accession>A0A0G0UFP3</accession>
<keyword evidence="1" id="KW-1133">Transmembrane helix</keyword>
<gene>
    <name evidence="2" type="ORF">UU34_C0003G0045</name>
</gene>
<keyword evidence="1" id="KW-0812">Transmembrane</keyword>